<dbReference type="InterPro" id="IPR006336">
    <property type="entry name" value="GCS2"/>
</dbReference>
<keyword evidence="25" id="KW-1185">Reference proteome</keyword>
<dbReference type="Pfam" id="PF00091">
    <property type="entry name" value="Tubulin"/>
    <property type="match status" value="1"/>
</dbReference>
<dbReference type="Gene3D" id="3.30.590.20">
    <property type="match status" value="1"/>
</dbReference>
<dbReference type="SUPFAM" id="SSF55307">
    <property type="entry name" value="Tubulin C-terminal domain-like"/>
    <property type="match status" value="1"/>
</dbReference>
<dbReference type="InterPro" id="IPR018316">
    <property type="entry name" value="Tubulin/FtsZ_2-layer-sand-dom"/>
</dbReference>
<dbReference type="SMART" id="SM00865">
    <property type="entry name" value="Tubulin_C"/>
    <property type="match status" value="1"/>
</dbReference>
<dbReference type="GO" id="GO:0006750">
    <property type="term" value="P:glutathione biosynthetic process"/>
    <property type="evidence" value="ECO:0007669"/>
    <property type="project" value="InterPro"/>
</dbReference>
<dbReference type="InterPro" id="IPR036525">
    <property type="entry name" value="Tubulin/FtsZ_GTPase_sf"/>
</dbReference>
<comment type="similarity">
    <text evidence="5">Belongs to the carboxylate-amine ligase family. Glutamate--cysteine ligase type 2 subfamily.</text>
</comment>
<dbReference type="PRINTS" id="PR01161">
    <property type="entry name" value="TUBULIN"/>
</dbReference>
<evidence type="ECO:0000256" key="17">
    <source>
        <dbReference type="ARBA" id="ARBA00023157"/>
    </source>
</evidence>
<comment type="caution">
    <text evidence="24">The sequence shown here is derived from an EMBL/GenBank/DDBJ whole genome shotgun (WGS) entry which is preliminary data.</text>
</comment>
<reference evidence="24" key="1">
    <citation type="journal article" date="2023" name="Mol. Ecol. Resour.">
        <title>Chromosome-level genome assembly of a triploid poplar Populus alba 'Berolinensis'.</title>
        <authorList>
            <person name="Chen S."/>
            <person name="Yu Y."/>
            <person name="Wang X."/>
            <person name="Wang S."/>
            <person name="Zhang T."/>
            <person name="Zhou Y."/>
            <person name="He R."/>
            <person name="Meng N."/>
            <person name="Wang Y."/>
            <person name="Liu W."/>
            <person name="Liu Z."/>
            <person name="Liu J."/>
            <person name="Guo Q."/>
            <person name="Huang H."/>
            <person name="Sederoff R.R."/>
            <person name="Wang G."/>
            <person name="Qu G."/>
            <person name="Chen S."/>
        </authorList>
    </citation>
    <scope>NUCLEOTIDE SEQUENCE</scope>
    <source>
        <strain evidence="24">SC-2020</strain>
    </source>
</reference>
<evidence type="ECO:0000256" key="14">
    <source>
        <dbReference type="ARBA" id="ARBA00022842"/>
    </source>
</evidence>
<dbReference type="InterPro" id="IPR037103">
    <property type="entry name" value="Tubulin/FtsZ-like_C"/>
</dbReference>
<evidence type="ECO:0000259" key="22">
    <source>
        <dbReference type="SMART" id="SM00864"/>
    </source>
</evidence>
<comment type="similarity">
    <text evidence="4">Belongs to the tubulin family.</text>
</comment>
<dbReference type="EMBL" id="JAQIZT010000003">
    <property type="protein sequence ID" value="KAJ7004070.1"/>
    <property type="molecule type" value="Genomic_DNA"/>
</dbReference>
<keyword evidence="11" id="KW-0493">Microtubule</keyword>
<keyword evidence="8" id="KW-0963">Cytoplasm</keyword>
<dbReference type="InterPro" id="IPR023123">
    <property type="entry name" value="Tubulin_C"/>
</dbReference>
<keyword evidence="14" id="KW-0460">Magnesium</keyword>
<evidence type="ECO:0000256" key="9">
    <source>
        <dbReference type="ARBA" id="ARBA00022528"/>
    </source>
</evidence>
<dbReference type="InterPro" id="IPR000217">
    <property type="entry name" value="Tubulin"/>
</dbReference>
<evidence type="ECO:0000259" key="23">
    <source>
        <dbReference type="SMART" id="SM00865"/>
    </source>
</evidence>
<keyword evidence="15" id="KW-0809">Transit peptide</keyword>
<dbReference type="GO" id="GO:0009507">
    <property type="term" value="C:chloroplast"/>
    <property type="evidence" value="ECO:0007669"/>
    <property type="project" value="UniProtKB-SubCell"/>
</dbReference>
<dbReference type="InterPro" id="IPR003008">
    <property type="entry name" value="Tubulin_FtsZ_GTPase"/>
</dbReference>
<dbReference type="InterPro" id="IPR002453">
    <property type="entry name" value="Beta_tubulin"/>
</dbReference>
<dbReference type="NCBIfam" id="TIGR01436">
    <property type="entry name" value="glu_cys_lig_pln"/>
    <property type="match status" value="1"/>
</dbReference>
<comment type="subunit">
    <text evidence="6">Homodimer or monomer when oxidized or reduced, respectively.</text>
</comment>
<evidence type="ECO:0000256" key="6">
    <source>
        <dbReference type="ARBA" id="ARBA00011153"/>
    </source>
</evidence>
<dbReference type="GO" id="GO:0007017">
    <property type="term" value="P:microtubule-based process"/>
    <property type="evidence" value="ECO:0007669"/>
    <property type="project" value="InterPro"/>
</dbReference>
<accession>A0AAD6W985</accession>
<evidence type="ECO:0000256" key="18">
    <source>
        <dbReference type="ARBA" id="ARBA00023212"/>
    </source>
</evidence>
<keyword evidence="17" id="KW-1015">Disulfide bond</keyword>
<organism evidence="24 25">
    <name type="scientific">Populus alba x Populus x berolinensis</name>
    <dbReference type="NCBI Taxonomy" id="444605"/>
    <lineage>
        <taxon>Eukaryota</taxon>
        <taxon>Viridiplantae</taxon>
        <taxon>Streptophyta</taxon>
        <taxon>Embryophyta</taxon>
        <taxon>Tracheophyta</taxon>
        <taxon>Spermatophyta</taxon>
        <taxon>Magnoliopsida</taxon>
        <taxon>eudicotyledons</taxon>
        <taxon>Gunneridae</taxon>
        <taxon>Pentapetalae</taxon>
        <taxon>rosids</taxon>
        <taxon>fabids</taxon>
        <taxon>Malpighiales</taxon>
        <taxon>Salicaceae</taxon>
        <taxon>Saliceae</taxon>
        <taxon>Populus</taxon>
    </lineage>
</organism>
<dbReference type="Gene3D" id="3.30.1330.20">
    <property type="entry name" value="Tubulin/FtsZ, C-terminal domain"/>
    <property type="match status" value="1"/>
</dbReference>
<dbReference type="PROSITE" id="PS00227">
    <property type="entry name" value="TUBULIN"/>
    <property type="match status" value="1"/>
</dbReference>
<dbReference type="GO" id="GO:0005525">
    <property type="term" value="F:GTP binding"/>
    <property type="evidence" value="ECO:0007669"/>
    <property type="project" value="UniProtKB-KW"/>
</dbReference>
<comment type="cofactor">
    <cofactor evidence="1">
        <name>Mg(2+)</name>
        <dbReference type="ChEBI" id="CHEBI:18420"/>
    </cofactor>
</comment>
<dbReference type="GO" id="GO:0046872">
    <property type="term" value="F:metal ion binding"/>
    <property type="evidence" value="ECO:0007669"/>
    <property type="project" value="UniProtKB-KW"/>
</dbReference>
<dbReference type="PRINTS" id="PR01163">
    <property type="entry name" value="BETATUBULIN"/>
</dbReference>
<dbReference type="FunFam" id="1.10.287.600:FF:000002">
    <property type="entry name" value="Tubulin beta chain"/>
    <property type="match status" value="1"/>
</dbReference>
<dbReference type="Pfam" id="PF03953">
    <property type="entry name" value="Tubulin_C"/>
    <property type="match status" value="1"/>
</dbReference>
<dbReference type="Gene3D" id="1.10.287.600">
    <property type="entry name" value="Helix hairpin bin"/>
    <property type="match status" value="1"/>
</dbReference>
<comment type="function">
    <text evidence="21">Tubulin is the major constituent of microtubules, a cylinder consisting of laterally associated linear protofilaments composed of alpha- and beta-tubulin heterodimers. Microtubules grow by the addition of GTP-tubulin dimers to the microtubule end, where a stabilizing cap forms. Below the cap, tubulin dimers are in GDP-bound state, owing to GTPase activity of alpha-tubulin.</text>
</comment>
<dbReference type="SMART" id="SM00864">
    <property type="entry name" value="Tubulin"/>
    <property type="match status" value="1"/>
</dbReference>
<dbReference type="InterPro" id="IPR017975">
    <property type="entry name" value="Tubulin_CS"/>
</dbReference>
<evidence type="ECO:0000256" key="16">
    <source>
        <dbReference type="ARBA" id="ARBA00023134"/>
    </source>
</evidence>
<dbReference type="Gene3D" id="3.40.50.1440">
    <property type="entry name" value="Tubulin/FtsZ, GTPase domain"/>
    <property type="match status" value="1"/>
</dbReference>
<name>A0AAD6W985_9ROSI</name>
<evidence type="ECO:0000256" key="7">
    <source>
        <dbReference type="ARBA" id="ARBA00015722"/>
    </source>
</evidence>
<evidence type="ECO:0000256" key="19">
    <source>
        <dbReference type="ARBA" id="ARBA00030585"/>
    </source>
</evidence>
<evidence type="ECO:0000256" key="5">
    <source>
        <dbReference type="ARBA" id="ARBA00010253"/>
    </source>
</evidence>
<keyword evidence="16" id="KW-0342">GTP-binding</keyword>
<keyword evidence="10" id="KW-0934">Plastid</keyword>
<dbReference type="Proteomes" id="UP001164929">
    <property type="component" value="Chromosome 3"/>
</dbReference>
<sequence>MRNYMPKVGSLGLDMMFRTCTVQVNLDFSSEADMIRKFRAGLALQPIATALFANSPFTDGKPNGYLSKRSHIWTDTDNNRAGMLPFVFDDNFGFERYVDYALDVPMYFVYRKKKYIDCTGMSFRDFLAGRLPCIPGELPTLNDWENHLTTIFPEVRLKRYLEMRGADGGPWRRLCALPAFWVGLLYDEDSLQSVLDMTAEWTSEERQMLRNKVPKTGLKTPFRDGLLRHVAEEVLKLAKDGLERRGFKEVGFLNAVAEVASTGITPAEKLLELYHGKWGQSIDPVGDGNVNNIKPSMPCSSRRSPLMTEPCGCPQLPLIIYLDNYLVYTFYLFGVSNQGRDLEGVMSSAPGWIERCEIVVQGTGKRTRMREILHIQAGQCGNQIGGKFWEVVCDEHGIDPTGNYTGNSHVQLERVNVYYNEASGGRYVPRAVLMDLEPGTMDSLRTGPYGKIFRPDNFVFGQNGAGNNWAKGHYTEGAELIDSVLDVVRKEAENCDCLQGFQICHSLGGGTGSGMGTLLISKIREEYPDRMMLTFSVFPSPKVSDTVVEPYNATLSVHQLVENADECMVLDNEALYDICFRTLKLTNPSFGDLNHLISTTMSGVTCCLRFPGQLNSDLRKLAVNLIPFPRLHFFMVGFAPLTSRGSQQYRALTIPELTQQMWDAKNMMCAADPRHGRYLTASAMFRGKMSTKEVDEQMINVQNKNSSYFVEWIPNNVKSSVCDIPPTGLAMSSTFMGNSTSIQEMFRRVSEQFTVMFRRKAFLHWYTGEGMDEMEFTEAESNMNDLVSEYQQYQDAAADNDDEYDEEEAVEN</sequence>
<dbReference type="GO" id="GO:0003924">
    <property type="term" value="F:GTPase activity"/>
    <property type="evidence" value="ECO:0007669"/>
    <property type="project" value="InterPro"/>
</dbReference>
<evidence type="ECO:0000256" key="20">
    <source>
        <dbReference type="ARBA" id="ARBA00032122"/>
    </source>
</evidence>
<evidence type="ECO:0000256" key="2">
    <source>
        <dbReference type="ARBA" id="ARBA00004229"/>
    </source>
</evidence>
<dbReference type="GO" id="GO:0005200">
    <property type="term" value="F:structural constituent of cytoskeleton"/>
    <property type="evidence" value="ECO:0007669"/>
    <property type="project" value="InterPro"/>
</dbReference>
<dbReference type="InterPro" id="IPR008280">
    <property type="entry name" value="Tub_FtsZ_C"/>
</dbReference>
<keyword evidence="12" id="KW-0479">Metal-binding</keyword>
<dbReference type="SUPFAM" id="SSF52490">
    <property type="entry name" value="Tubulin nucleotide-binding domain-like"/>
    <property type="match status" value="1"/>
</dbReference>
<evidence type="ECO:0000256" key="15">
    <source>
        <dbReference type="ARBA" id="ARBA00022946"/>
    </source>
</evidence>
<dbReference type="InterPro" id="IPR011556">
    <property type="entry name" value="Glut_cys_lig_pln_type"/>
</dbReference>
<dbReference type="Pfam" id="PF04107">
    <property type="entry name" value="GCS2"/>
    <property type="match status" value="1"/>
</dbReference>
<dbReference type="PANTHER" id="PTHR11588">
    <property type="entry name" value="TUBULIN"/>
    <property type="match status" value="1"/>
</dbReference>
<proteinExistence type="inferred from homology"/>
<feature type="domain" description="Tubulin/FtsZ GTPase" evidence="22">
    <location>
        <begin position="415"/>
        <end position="612"/>
    </location>
</feature>
<keyword evidence="13" id="KW-0547">Nucleotide-binding</keyword>
<evidence type="ECO:0000256" key="12">
    <source>
        <dbReference type="ARBA" id="ARBA00022723"/>
    </source>
</evidence>
<evidence type="ECO:0000256" key="8">
    <source>
        <dbReference type="ARBA" id="ARBA00022490"/>
    </source>
</evidence>
<evidence type="ECO:0000256" key="4">
    <source>
        <dbReference type="ARBA" id="ARBA00009636"/>
    </source>
</evidence>
<evidence type="ECO:0000256" key="13">
    <source>
        <dbReference type="ARBA" id="ARBA00022741"/>
    </source>
</evidence>
<evidence type="ECO:0000313" key="25">
    <source>
        <dbReference type="Proteomes" id="UP001164929"/>
    </source>
</evidence>
<dbReference type="FunFam" id="3.40.50.1440:FF:000005">
    <property type="entry name" value="Tubulin beta chain"/>
    <property type="match status" value="1"/>
</dbReference>
<dbReference type="CDD" id="cd02187">
    <property type="entry name" value="beta_tubulin"/>
    <property type="match status" value="1"/>
</dbReference>
<protein>
    <recommendedName>
        <fullName evidence="7">Glutamate--cysteine ligase, chloroplastic</fullName>
    </recommendedName>
    <alternativeName>
        <fullName evidence="20">Gamma-ECS</fullName>
    </alternativeName>
    <alternativeName>
        <fullName evidence="19">Gamma-glutamylcysteine synthetase</fullName>
    </alternativeName>
</protein>
<keyword evidence="18" id="KW-0206">Cytoskeleton</keyword>
<feature type="domain" description="Tubulin/FtsZ 2-layer sandwich" evidence="23">
    <location>
        <begin position="614"/>
        <end position="751"/>
    </location>
</feature>
<evidence type="ECO:0000256" key="21">
    <source>
        <dbReference type="ARBA" id="ARBA00034296"/>
    </source>
</evidence>
<evidence type="ECO:0000256" key="3">
    <source>
        <dbReference type="ARBA" id="ARBA00004245"/>
    </source>
</evidence>
<dbReference type="GO" id="GO:0005874">
    <property type="term" value="C:microtubule"/>
    <property type="evidence" value="ECO:0007669"/>
    <property type="project" value="UniProtKB-KW"/>
</dbReference>
<dbReference type="AlphaFoldDB" id="A0AAD6W985"/>
<evidence type="ECO:0000256" key="1">
    <source>
        <dbReference type="ARBA" id="ARBA00001946"/>
    </source>
</evidence>
<comment type="subcellular location">
    <subcellularLocation>
        <location evidence="3">Cytoplasm</location>
        <location evidence="3">Cytoskeleton</location>
    </subcellularLocation>
    <subcellularLocation>
        <location evidence="2">Plastid</location>
        <location evidence="2">Chloroplast</location>
    </subcellularLocation>
</comment>
<dbReference type="FunFam" id="3.30.1330.20:FF:000002">
    <property type="entry name" value="Tubulin beta chain"/>
    <property type="match status" value="1"/>
</dbReference>
<gene>
    <name evidence="24" type="ORF">NC653_009072</name>
</gene>
<dbReference type="SUPFAM" id="SSF55931">
    <property type="entry name" value="Glutamine synthetase/guanido kinase"/>
    <property type="match status" value="1"/>
</dbReference>
<evidence type="ECO:0000313" key="24">
    <source>
        <dbReference type="EMBL" id="KAJ7004070.1"/>
    </source>
</evidence>
<evidence type="ECO:0000256" key="10">
    <source>
        <dbReference type="ARBA" id="ARBA00022640"/>
    </source>
</evidence>
<evidence type="ECO:0000256" key="11">
    <source>
        <dbReference type="ARBA" id="ARBA00022701"/>
    </source>
</evidence>
<keyword evidence="9" id="KW-0150">Chloroplast</keyword>
<dbReference type="GO" id="GO:0004357">
    <property type="term" value="F:glutamate-cysteine ligase activity"/>
    <property type="evidence" value="ECO:0007669"/>
    <property type="project" value="InterPro"/>
</dbReference>
<dbReference type="InterPro" id="IPR014746">
    <property type="entry name" value="Gln_synth/guanido_kin_cat_dom"/>
</dbReference>